<keyword evidence="1" id="KW-0472">Membrane</keyword>
<evidence type="ECO:0000313" key="4">
    <source>
        <dbReference type="Proteomes" id="UP000018208"/>
    </source>
</evidence>
<keyword evidence="4" id="KW-1185">Reference proteome</keyword>
<name>V6LLM8_9EUKA</name>
<evidence type="ECO:0000313" key="2">
    <source>
        <dbReference type="EMBL" id="EST45467.1"/>
    </source>
</evidence>
<dbReference type="AlphaFoldDB" id="V6LLM8"/>
<reference evidence="2 3" key="1">
    <citation type="journal article" date="2014" name="PLoS Genet.">
        <title>The Genome of Spironucleus salmonicida Highlights a Fish Pathogen Adapted to Fluctuating Environments.</title>
        <authorList>
            <person name="Xu F."/>
            <person name="Jerlstrom-Hultqvist J."/>
            <person name="Einarsson E."/>
            <person name="Astvaldsson A."/>
            <person name="Svard S.G."/>
            <person name="Andersson J.O."/>
        </authorList>
    </citation>
    <scope>NUCLEOTIDE SEQUENCE</scope>
    <source>
        <strain evidence="3">ATCC 50377</strain>
    </source>
</reference>
<reference evidence="3" key="2">
    <citation type="submission" date="2020-12" db="EMBL/GenBank/DDBJ databases">
        <title>New Spironucleus salmonicida genome in near-complete chromosomes.</title>
        <authorList>
            <person name="Xu F."/>
            <person name="Kurt Z."/>
            <person name="Jimenez-Gonzalez A."/>
            <person name="Astvaldsson A."/>
            <person name="Andersson J.O."/>
            <person name="Svard S.G."/>
        </authorList>
    </citation>
    <scope>NUCLEOTIDE SEQUENCE</scope>
    <source>
        <strain evidence="3">ATCC 50377</strain>
    </source>
</reference>
<organism evidence="2">
    <name type="scientific">Spironucleus salmonicida</name>
    <dbReference type="NCBI Taxonomy" id="348837"/>
    <lineage>
        <taxon>Eukaryota</taxon>
        <taxon>Metamonada</taxon>
        <taxon>Diplomonadida</taxon>
        <taxon>Hexamitidae</taxon>
        <taxon>Hexamitinae</taxon>
        <taxon>Spironucleus</taxon>
    </lineage>
</organism>
<dbReference type="VEuPathDB" id="GiardiaDB:SS50377_21784"/>
<dbReference type="EMBL" id="KI546095">
    <property type="protein sequence ID" value="EST45467.1"/>
    <property type="molecule type" value="Genomic_DNA"/>
</dbReference>
<dbReference type="EMBL" id="AUWU02000002">
    <property type="protein sequence ID" value="KAH0576223.1"/>
    <property type="molecule type" value="Genomic_DNA"/>
</dbReference>
<evidence type="ECO:0000256" key="1">
    <source>
        <dbReference type="SAM" id="Phobius"/>
    </source>
</evidence>
<dbReference type="Proteomes" id="UP000018208">
    <property type="component" value="Unassembled WGS sequence"/>
</dbReference>
<accession>V6LLM8</accession>
<feature type="transmembrane region" description="Helical" evidence="1">
    <location>
        <begin position="49"/>
        <end position="70"/>
    </location>
</feature>
<protein>
    <submittedName>
        <fullName evidence="2">Uncharacterized protein</fullName>
    </submittedName>
</protein>
<keyword evidence="1" id="KW-1133">Transmembrane helix</keyword>
<evidence type="ECO:0000313" key="3">
    <source>
        <dbReference type="EMBL" id="KAH0576223.1"/>
    </source>
</evidence>
<keyword evidence="1" id="KW-0812">Transmembrane</keyword>
<proteinExistence type="predicted"/>
<gene>
    <name evidence="2" type="ORF">SS50377_14621</name>
    <name evidence="3" type="ORF">SS50377_21784</name>
</gene>
<sequence>MSNMFDIQLQQESRKIIELGIQTSVRKDYKQLLANVITSTESRQRNDPLILLLSMIILLFALIVFIFIWTQTQANGTFYQ</sequence>